<dbReference type="InterPro" id="IPR038220">
    <property type="entry name" value="PHOX_C_sf"/>
</dbReference>
<sequence length="633" mass="70001">MNLKSEGNTISAPDLKSPNHVDVFICGSGSAGLCAATWLARYGLTCKIVDSRPGPLDVGQADGVQCRTVEVFDSFGIAEELLREAYHVLEVTFWVDDEKGGIVRSSRAPDREEGLSHMPHVILNQARVNGLLLGAMKRFNGQAVDYCYTVKGVEVDSEAASDPDAYCVTVNTVRNGNEEVFKAKYALACDGAHSAVRKSLGFKMIGDSTDSVWGVMDVYPRTNFPDIRRKDALQSRAGSLLIIPREGGSLVRLYIELPSGTTAKDVTLEDLQASARKIFHPYELDIADTFWWSAYSIGQRLADNFSKDNRVFLTGDACHTHSPKAGQGMNVSLQDGYNIGWKLASVLKGQAKPDLLKTYVFEREKVAANLIEFDRNFAKAFSSKSIKVGQNEKKFSELFVQAGRYTAGLTAKYDDSSITKAEWSKQSFATNLVVGMRFPSTQVVRHCDAKAMQLVKALPADGRWRIVIFAGDIRQDVAAEKLKRLAEYLSSSTSPVSKYTPAGADLDSFIEPILVLSGERIEVEQDQIPEYFRPVTGQYRMRDIHKTYVDDESYNSGHGKAYEFYGVDPKRGVLAIVRPDQYVSLVAGIDDYGLIGRFFDGFAVKRPRSDQFDLGDIVRNGLPSLNGLMKQNL</sequence>
<dbReference type="Gene3D" id="3.50.50.60">
    <property type="entry name" value="FAD/NAD(P)-binding domain"/>
    <property type="match status" value="1"/>
</dbReference>
<comment type="similarity">
    <text evidence="1">Belongs to the PheA/TfdB FAD monooxygenase family.</text>
</comment>
<evidence type="ECO:0000313" key="7">
    <source>
        <dbReference type="EMBL" id="PMD13477.1"/>
    </source>
</evidence>
<gene>
    <name evidence="7" type="ORF">NA56DRAFT_637815</name>
</gene>
<dbReference type="InterPro" id="IPR012941">
    <property type="entry name" value="Phe_hydrox_C_dim_dom"/>
</dbReference>
<dbReference type="PRINTS" id="PR00420">
    <property type="entry name" value="RNGMNOXGNASE"/>
</dbReference>
<dbReference type="PANTHER" id="PTHR43004">
    <property type="entry name" value="TRK SYSTEM POTASSIUM UPTAKE PROTEIN"/>
    <property type="match status" value="1"/>
</dbReference>
<keyword evidence="4" id="KW-0560">Oxidoreductase</keyword>
<evidence type="ECO:0000256" key="3">
    <source>
        <dbReference type="ARBA" id="ARBA00022827"/>
    </source>
</evidence>
<evidence type="ECO:0000259" key="5">
    <source>
        <dbReference type="Pfam" id="PF01494"/>
    </source>
</evidence>
<dbReference type="CDD" id="cd02979">
    <property type="entry name" value="PHOX_C"/>
    <property type="match status" value="1"/>
</dbReference>
<dbReference type="Proteomes" id="UP000235672">
    <property type="component" value="Unassembled WGS sequence"/>
</dbReference>
<accession>A0A2J6PHF7</accession>
<keyword evidence="7" id="KW-0503">Monooxygenase</keyword>
<evidence type="ECO:0000256" key="1">
    <source>
        <dbReference type="ARBA" id="ARBA00007801"/>
    </source>
</evidence>
<dbReference type="PANTHER" id="PTHR43004:SF10">
    <property type="entry name" value="2-MONOOXYGENASE, PUTATIVE (AFU_ORTHOLOGUE AFUA_6G11480)-RELATED"/>
    <property type="match status" value="1"/>
</dbReference>
<evidence type="ECO:0000256" key="4">
    <source>
        <dbReference type="ARBA" id="ARBA00023002"/>
    </source>
</evidence>
<dbReference type="AlphaFoldDB" id="A0A2J6PHF7"/>
<reference evidence="7 8" key="1">
    <citation type="submission" date="2016-05" db="EMBL/GenBank/DDBJ databases">
        <title>A degradative enzymes factory behind the ericoid mycorrhizal symbiosis.</title>
        <authorList>
            <consortium name="DOE Joint Genome Institute"/>
            <person name="Martino E."/>
            <person name="Morin E."/>
            <person name="Grelet G."/>
            <person name="Kuo A."/>
            <person name="Kohler A."/>
            <person name="Daghino S."/>
            <person name="Barry K."/>
            <person name="Choi C."/>
            <person name="Cichocki N."/>
            <person name="Clum A."/>
            <person name="Copeland A."/>
            <person name="Hainaut M."/>
            <person name="Haridas S."/>
            <person name="Labutti K."/>
            <person name="Lindquist E."/>
            <person name="Lipzen A."/>
            <person name="Khouja H.-R."/>
            <person name="Murat C."/>
            <person name="Ohm R."/>
            <person name="Olson A."/>
            <person name="Spatafora J."/>
            <person name="Veneault-Fourrey C."/>
            <person name="Henrissat B."/>
            <person name="Grigoriev I."/>
            <person name="Martin F."/>
            <person name="Perotto S."/>
        </authorList>
    </citation>
    <scope>NUCLEOTIDE SEQUENCE [LARGE SCALE GENOMIC DNA]</scope>
    <source>
        <strain evidence="7 8">UAMH 7357</strain>
    </source>
</reference>
<dbReference type="Pfam" id="PF07976">
    <property type="entry name" value="Phe_hydrox_dim"/>
    <property type="match status" value="1"/>
</dbReference>
<evidence type="ECO:0000313" key="8">
    <source>
        <dbReference type="Proteomes" id="UP000235672"/>
    </source>
</evidence>
<dbReference type="GO" id="GO:0016709">
    <property type="term" value="F:oxidoreductase activity, acting on paired donors, with incorporation or reduction of molecular oxygen, NAD(P)H as one donor, and incorporation of one atom of oxygen"/>
    <property type="evidence" value="ECO:0007669"/>
    <property type="project" value="UniProtKB-ARBA"/>
</dbReference>
<dbReference type="InterPro" id="IPR002938">
    <property type="entry name" value="FAD-bd"/>
</dbReference>
<name>A0A2J6PHF7_9HELO</name>
<proteinExistence type="inferred from homology"/>
<keyword evidence="3" id="KW-0274">FAD</keyword>
<dbReference type="SUPFAM" id="SSF51905">
    <property type="entry name" value="FAD/NAD(P)-binding domain"/>
    <property type="match status" value="1"/>
</dbReference>
<dbReference type="SUPFAM" id="SSF54373">
    <property type="entry name" value="FAD-linked reductases, C-terminal domain"/>
    <property type="match status" value="1"/>
</dbReference>
<dbReference type="Gene3D" id="3.30.9.10">
    <property type="entry name" value="D-Amino Acid Oxidase, subunit A, domain 2"/>
    <property type="match status" value="1"/>
</dbReference>
<feature type="domain" description="FAD-binding" evidence="5">
    <location>
        <begin position="21"/>
        <end position="373"/>
    </location>
</feature>
<dbReference type="EMBL" id="KZ613531">
    <property type="protein sequence ID" value="PMD13477.1"/>
    <property type="molecule type" value="Genomic_DNA"/>
</dbReference>
<feature type="domain" description="Phenol hydroxylase-like C-terminal dimerisation" evidence="6">
    <location>
        <begin position="412"/>
        <end position="605"/>
    </location>
</feature>
<dbReference type="InterPro" id="IPR050641">
    <property type="entry name" value="RIFMO-like"/>
</dbReference>
<keyword evidence="8" id="KW-1185">Reference proteome</keyword>
<evidence type="ECO:0000259" key="6">
    <source>
        <dbReference type="Pfam" id="PF07976"/>
    </source>
</evidence>
<keyword evidence="2" id="KW-0285">Flavoprotein</keyword>
<evidence type="ECO:0000256" key="2">
    <source>
        <dbReference type="ARBA" id="ARBA00022630"/>
    </source>
</evidence>
<dbReference type="OrthoDB" id="1716816at2759"/>
<dbReference type="Pfam" id="PF01494">
    <property type="entry name" value="FAD_binding_3"/>
    <property type="match status" value="1"/>
</dbReference>
<dbReference type="NCBIfam" id="NF006144">
    <property type="entry name" value="PRK08294.1"/>
    <property type="match status" value="1"/>
</dbReference>
<organism evidence="7 8">
    <name type="scientific">Hyaloscypha hepaticicola</name>
    <dbReference type="NCBI Taxonomy" id="2082293"/>
    <lineage>
        <taxon>Eukaryota</taxon>
        <taxon>Fungi</taxon>
        <taxon>Dikarya</taxon>
        <taxon>Ascomycota</taxon>
        <taxon>Pezizomycotina</taxon>
        <taxon>Leotiomycetes</taxon>
        <taxon>Helotiales</taxon>
        <taxon>Hyaloscyphaceae</taxon>
        <taxon>Hyaloscypha</taxon>
    </lineage>
</organism>
<dbReference type="STRING" id="1745343.A0A2J6PHF7"/>
<dbReference type="GO" id="GO:0071949">
    <property type="term" value="F:FAD binding"/>
    <property type="evidence" value="ECO:0007669"/>
    <property type="project" value="InterPro"/>
</dbReference>
<protein>
    <submittedName>
        <fullName evidence="7">Putative phenol 2-monooxygenase</fullName>
    </submittedName>
</protein>
<dbReference type="InterPro" id="IPR036249">
    <property type="entry name" value="Thioredoxin-like_sf"/>
</dbReference>
<dbReference type="InterPro" id="IPR036188">
    <property type="entry name" value="FAD/NAD-bd_sf"/>
</dbReference>
<dbReference type="Gene3D" id="3.40.30.20">
    <property type="match status" value="1"/>
</dbReference>
<dbReference type="SUPFAM" id="SSF52833">
    <property type="entry name" value="Thioredoxin-like"/>
    <property type="match status" value="1"/>
</dbReference>